<proteinExistence type="predicted"/>
<evidence type="ECO:0000313" key="1">
    <source>
        <dbReference type="EMBL" id="GAG04337.1"/>
    </source>
</evidence>
<name>X0UYR9_9ZZZZ</name>
<dbReference type="InterPro" id="IPR035996">
    <property type="entry name" value="4pyrrol_Methylase_sf"/>
</dbReference>
<evidence type="ECO:0008006" key="2">
    <source>
        <dbReference type="Google" id="ProtNLM"/>
    </source>
</evidence>
<protein>
    <recommendedName>
        <fullName evidence="2">16S rRNA (Cytidine(1402)-2'-O)-methyltransferase</fullName>
    </recommendedName>
</protein>
<reference evidence="1" key="1">
    <citation type="journal article" date="2014" name="Front. Microbiol.">
        <title>High frequency of phylogenetically diverse reductive dehalogenase-homologous genes in deep subseafloor sedimentary metagenomes.</title>
        <authorList>
            <person name="Kawai M."/>
            <person name="Futagami T."/>
            <person name="Toyoda A."/>
            <person name="Takaki Y."/>
            <person name="Nishi S."/>
            <person name="Hori S."/>
            <person name="Arai W."/>
            <person name="Tsubouchi T."/>
            <person name="Morono Y."/>
            <person name="Uchiyama I."/>
            <person name="Ito T."/>
            <person name="Fujiyama A."/>
            <person name="Inagaki F."/>
            <person name="Takami H."/>
        </authorList>
    </citation>
    <scope>NUCLEOTIDE SEQUENCE</scope>
    <source>
        <strain evidence="1">Expedition CK06-06</strain>
    </source>
</reference>
<dbReference type="GO" id="GO:0008168">
    <property type="term" value="F:methyltransferase activity"/>
    <property type="evidence" value="ECO:0007669"/>
    <property type="project" value="InterPro"/>
</dbReference>
<dbReference type="SUPFAM" id="SSF53790">
    <property type="entry name" value="Tetrapyrrole methylase"/>
    <property type="match status" value="1"/>
</dbReference>
<dbReference type="EMBL" id="BARS01026772">
    <property type="protein sequence ID" value="GAG04337.1"/>
    <property type="molecule type" value="Genomic_DNA"/>
</dbReference>
<accession>X0UYR9</accession>
<dbReference type="Gene3D" id="3.30.950.10">
    <property type="entry name" value="Methyltransferase, Cobalt-precorrin-4 Transmethylase, Domain 2"/>
    <property type="match status" value="1"/>
</dbReference>
<feature type="non-terminal residue" evidence="1">
    <location>
        <position position="1"/>
    </location>
</feature>
<dbReference type="AlphaFoldDB" id="X0UYR9"/>
<organism evidence="1">
    <name type="scientific">marine sediment metagenome</name>
    <dbReference type="NCBI Taxonomy" id="412755"/>
    <lineage>
        <taxon>unclassified sequences</taxon>
        <taxon>metagenomes</taxon>
        <taxon>ecological metagenomes</taxon>
    </lineage>
</organism>
<sequence>GRELTKKFETIYRGKIKDIIKQIKPKGEFVIVINKP</sequence>
<gene>
    <name evidence="1" type="ORF">S01H1_42140</name>
</gene>
<dbReference type="InterPro" id="IPR014776">
    <property type="entry name" value="4pyrrole_Mease_sub2"/>
</dbReference>
<comment type="caution">
    <text evidence="1">The sequence shown here is derived from an EMBL/GenBank/DDBJ whole genome shotgun (WGS) entry which is preliminary data.</text>
</comment>